<dbReference type="CDD" id="cd22667">
    <property type="entry name" value="FHA_NBN"/>
    <property type="match status" value="1"/>
</dbReference>
<keyword evidence="7" id="KW-0131">Cell cycle</keyword>
<dbReference type="SUPFAM" id="SSF52113">
    <property type="entry name" value="BRCT domain"/>
    <property type="match status" value="1"/>
</dbReference>
<reference evidence="11" key="1">
    <citation type="submission" date="2021-12" db="EMBL/GenBank/DDBJ databases">
        <authorList>
            <person name="King R."/>
        </authorList>
    </citation>
    <scope>NUCLEOTIDE SEQUENCE</scope>
</reference>
<evidence type="ECO:0000256" key="1">
    <source>
        <dbReference type="ARBA" id="ARBA00004123"/>
    </source>
</evidence>
<dbReference type="SUPFAM" id="SSF49879">
    <property type="entry name" value="SMAD/FHA domain"/>
    <property type="match status" value="1"/>
</dbReference>
<evidence type="ECO:0000256" key="7">
    <source>
        <dbReference type="ARBA" id="ARBA00023306"/>
    </source>
</evidence>
<name>A0A9P0F3N0_BEMTA</name>
<keyword evidence="12" id="KW-1185">Reference proteome</keyword>
<keyword evidence="4" id="KW-0227">DNA damage</keyword>
<accession>A0A9P0F3N0</accession>
<dbReference type="PANTHER" id="PTHR12162">
    <property type="entry name" value="NIBRIN-RELATED"/>
    <property type="match status" value="1"/>
</dbReference>
<evidence type="ECO:0000313" key="11">
    <source>
        <dbReference type="EMBL" id="CAH0387540.1"/>
    </source>
</evidence>
<dbReference type="KEGG" id="btab:109033062"/>
<feature type="domain" description="FHA" evidence="10">
    <location>
        <begin position="18"/>
        <end position="71"/>
    </location>
</feature>
<comment type="similarity">
    <text evidence="8">Belongs to the Nibrin family.</text>
</comment>
<evidence type="ECO:0000256" key="4">
    <source>
        <dbReference type="ARBA" id="ARBA00022763"/>
    </source>
</evidence>
<dbReference type="GO" id="GO:0030870">
    <property type="term" value="C:Mre11 complex"/>
    <property type="evidence" value="ECO:0007669"/>
    <property type="project" value="InterPro"/>
</dbReference>
<evidence type="ECO:0000256" key="6">
    <source>
        <dbReference type="ARBA" id="ARBA00023242"/>
    </source>
</evidence>
<feature type="compositionally biased region" description="Basic and acidic residues" evidence="9">
    <location>
        <begin position="386"/>
        <end position="402"/>
    </location>
</feature>
<dbReference type="InterPro" id="IPR000253">
    <property type="entry name" value="FHA_dom"/>
</dbReference>
<dbReference type="InterPro" id="IPR001357">
    <property type="entry name" value="BRCT_dom"/>
</dbReference>
<dbReference type="CDD" id="cd17741">
    <property type="entry name" value="BRCT_nibrin"/>
    <property type="match status" value="1"/>
</dbReference>
<dbReference type="GO" id="GO:0007095">
    <property type="term" value="P:mitotic G2 DNA damage checkpoint signaling"/>
    <property type="evidence" value="ECO:0007669"/>
    <property type="project" value="InterPro"/>
</dbReference>
<evidence type="ECO:0000256" key="8">
    <source>
        <dbReference type="ARBA" id="ARBA00044757"/>
    </source>
</evidence>
<dbReference type="Gene3D" id="3.40.50.10980">
    <property type="entry name" value="Nibrin, BRCT2 domain"/>
    <property type="match status" value="1"/>
</dbReference>
<comment type="subcellular location">
    <subcellularLocation>
        <location evidence="2">Chromosome</location>
    </subcellularLocation>
    <subcellularLocation>
        <location evidence="1">Nucleus</location>
    </subcellularLocation>
</comment>
<dbReference type="Pfam" id="PF00498">
    <property type="entry name" value="FHA"/>
    <property type="match status" value="1"/>
</dbReference>
<dbReference type="Gene3D" id="2.60.200.20">
    <property type="match status" value="1"/>
</dbReference>
<dbReference type="InterPro" id="IPR008984">
    <property type="entry name" value="SMAD_FHA_dom_sf"/>
</dbReference>
<organism evidence="11 12">
    <name type="scientific">Bemisia tabaci</name>
    <name type="common">Sweetpotato whitefly</name>
    <name type="synonym">Aleurodes tabaci</name>
    <dbReference type="NCBI Taxonomy" id="7038"/>
    <lineage>
        <taxon>Eukaryota</taxon>
        <taxon>Metazoa</taxon>
        <taxon>Ecdysozoa</taxon>
        <taxon>Arthropoda</taxon>
        <taxon>Hexapoda</taxon>
        <taxon>Insecta</taxon>
        <taxon>Pterygota</taxon>
        <taxon>Neoptera</taxon>
        <taxon>Paraneoptera</taxon>
        <taxon>Hemiptera</taxon>
        <taxon>Sternorrhyncha</taxon>
        <taxon>Aleyrodoidea</taxon>
        <taxon>Aleyrodidae</taxon>
        <taxon>Aleyrodinae</taxon>
        <taxon>Bemisia</taxon>
    </lineage>
</organism>
<proteinExistence type="inferred from homology"/>
<dbReference type="EMBL" id="OU963864">
    <property type="protein sequence ID" value="CAH0387540.1"/>
    <property type="molecule type" value="Genomic_DNA"/>
</dbReference>
<gene>
    <name evidence="11" type="ORF">BEMITA_LOCUS6543</name>
</gene>
<dbReference type="Pfam" id="PF00533">
    <property type="entry name" value="BRCT"/>
    <property type="match status" value="1"/>
</dbReference>
<dbReference type="GO" id="GO:0005694">
    <property type="term" value="C:chromosome"/>
    <property type="evidence" value="ECO:0007669"/>
    <property type="project" value="UniProtKB-SubCell"/>
</dbReference>
<dbReference type="GO" id="GO:0000724">
    <property type="term" value="P:double-strand break repair via homologous recombination"/>
    <property type="evidence" value="ECO:0007669"/>
    <property type="project" value="TreeGrafter"/>
</dbReference>
<dbReference type="PANTHER" id="PTHR12162:SF0">
    <property type="entry name" value="NIBRIN"/>
    <property type="match status" value="1"/>
</dbReference>
<evidence type="ECO:0000259" key="10">
    <source>
        <dbReference type="PROSITE" id="PS50006"/>
    </source>
</evidence>
<dbReference type="Pfam" id="PF16508">
    <property type="entry name" value="NIBRIN_BRCT_II"/>
    <property type="match status" value="1"/>
</dbReference>
<evidence type="ECO:0000256" key="5">
    <source>
        <dbReference type="ARBA" id="ARBA00023204"/>
    </source>
</evidence>
<evidence type="ECO:0000256" key="9">
    <source>
        <dbReference type="SAM" id="MobiDB-lite"/>
    </source>
</evidence>
<feature type="region of interest" description="Disordered" evidence="9">
    <location>
        <begin position="538"/>
        <end position="568"/>
    </location>
</feature>
<dbReference type="Proteomes" id="UP001152759">
    <property type="component" value="Chromosome 3"/>
</dbReference>
<dbReference type="InterPro" id="IPR040227">
    <property type="entry name" value="Nibrin-rel"/>
</dbReference>
<dbReference type="InterPro" id="IPR036420">
    <property type="entry name" value="BRCT_dom_sf"/>
</dbReference>
<dbReference type="InterPro" id="IPR043014">
    <property type="entry name" value="Nibrin_BRCT2_sf"/>
</dbReference>
<dbReference type="PROSITE" id="PS50006">
    <property type="entry name" value="FHA_DOMAIN"/>
    <property type="match status" value="1"/>
</dbReference>
<evidence type="ECO:0000256" key="3">
    <source>
        <dbReference type="ARBA" id="ARBA00022454"/>
    </source>
</evidence>
<dbReference type="Gene3D" id="3.40.50.10190">
    <property type="entry name" value="BRCT domain"/>
    <property type="match status" value="1"/>
</dbReference>
<protein>
    <recommendedName>
        <fullName evidence="10">FHA domain-containing protein</fullName>
    </recommendedName>
</protein>
<feature type="compositionally biased region" description="Basic and acidic residues" evidence="9">
    <location>
        <begin position="546"/>
        <end position="559"/>
    </location>
</feature>
<keyword evidence="6" id="KW-0539">Nucleus</keyword>
<feature type="compositionally biased region" description="Polar residues" evidence="9">
    <location>
        <begin position="408"/>
        <end position="420"/>
    </location>
</feature>
<dbReference type="AlphaFoldDB" id="A0A9P0F3N0"/>
<dbReference type="GO" id="GO:0003684">
    <property type="term" value="F:damaged DNA binding"/>
    <property type="evidence" value="ECO:0007669"/>
    <property type="project" value="TreeGrafter"/>
</dbReference>
<keyword evidence="5" id="KW-0234">DNA repair</keyword>
<sequence>MWLLTGIREENQDQVYYIYQSREHTVSRKGGDVTLANDQSISRLHAKIIHGTQDENQILVMDAGSKYGTFLLEDNDEKKKLVADEAIIVKSGSILQFGLQWNVFRLDYMPLVVCPSTLNSAEKSQLKGIVQALNGQLVSDWQENTTHLTMNKITLTVKVVCALGYGKPIVNLEFWNALKNAVETNTKLPNYENYTPPLVEKALHKSKVSFTIDLGRRTLFAGKTFIACCPAQKQRLENMVVAAGGKVISWVDGEFEKEKLLDPEFLIMKPAPNESQVEAQYLELLKYLKGNEIRALGESEIGISVVYCSTEKYCNPRFDFNSNLIRTEASDATHPEGSCLVPETQNATKDSRSVDRMTIPESDPLPTPVNKSRSRLIDDMDEEDSEKSKTELDSTSKVDISRDFFGSTADSRPSTSGADSSSRKRPSELMANDDDADIFDFGSLSKKVESTTSAKSLFSDVDEDGATRTSTGSLSKKPRLCIEDPDDVFNLPDRTASKRKIQDDDSTLENSGKRRISLLDNETSSESCKRRVSLLDDEVDAGSGSEAKRSRLDGLESNHRPPPSTMSQEMRNLNEQMKDVGFKSRPLPIKIKKEDPSEAENDPYVQTFLNKAIVETRDLMPVREEKPAETQQSDEGPNFKKFRKNQVCRTNVTRIIGRNALRPFQLQENHDIWGNLIEEEKQDHFPGFDQGYNSHSALFRRGRGR</sequence>
<feature type="region of interest" description="Disordered" evidence="9">
    <location>
        <begin position="449"/>
        <end position="523"/>
    </location>
</feature>
<dbReference type="InterPro" id="IPR032429">
    <property type="entry name" value="Nibrin_BRCT2"/>
</dbReference>
<evidence type="ECO:0000313" key="12">
    <source>
        <dbReference type="Proteomes" id="UP001152759"/>
    </source>
</evidence>
<keyword evidence="3" id="KW-0158">Chromosome</keyword>
<feature type="region of interest" description="Disordered" evidence="9">
    <location>
        <begin position="332"/>
        <end position="431"/>
    </location>
</feature>
<evidence type="ECO:0000256" key="2">
    <source>
        <dbReference type="ARBA" id="ARBA00004286"/>
    </source>
</evidence>